<feature type="region of interest" description="Disordered" evidence="1">
    <location>
        <begin position="39"/>
        <end position="58"/>
    </location>
</feature>
<protein>
    <submittedName>
        <fullName evidence="2">Uncharacterized protein</fullName>
    </submittedName>
</protein>
<accession>A0ABW0DH25</accession>
<organism evidence="2 3">
    <name type="scientific">Streptomyces fimbriatus</name>
    <dbReference type="NCBI Taxonomy" id="68197"/>
    <lineage>
        <taxon>Bacteria</taxon>
        <taxon>Bacillati</taxon>
        <taxon>Actinomycetota</taxon>
        <taxon>Actinomycetes</taxon>
        <taxon>Kitasatosporales</taxon>
        <taxon>Streptomycetaceae</taxon>
        <taxon>Streptomyces</taxon>
    </lineage>
</organism>
<name>A0ABW0DH25_STRFI</name>
<feature type="compositionally biased region" description="Polar residues" evidence="1">
    <location>
        <begin position="49"/>
        <end position="58"/>
    </location>
</feature>
<evidence type="ECO:0000313" key="3">
    <source>
        <dbReference type="Proteomes" id="UP001596156"/>
    </source>
</evidence>
<comment type="caution">
    <text evidence="2">The sequence shown here is derived from an EMBL/GenBank/DDBJ whole genome shotgun (WGS) entry which is preliminary data.</text>
</comment>
<gene>
    <name evidence="2" type="ORF">ACFPN6_35740</name>
</gene>
<evidence type="ECO:0000256" key="1">
    <source>
        <dbReference type="SAM" id="MobiDB-lite"/>
    </source>
</evidence>
<feature type="region of interest" description="Disordered" evidence="1">
    <location>
        <begin position="1"/>
        <end position="30"/>
    </location>
</feature>
<proteinExistence type="predicted"/>
<keyword evidence="3" id="KW-1185">Reference proteome</keyword>
<dbReference type="EMBL" id="JBHSKL010000058">
    <property type="protein sequence ID" value="MFC5229804.1"/>
    <property type="molecule type" value="Genomic_DNA"/>
</dbReference>
<reference evidence="3" key="1">
    <citation type="journal article" date="2019" name="Int. J. Syst. Evol. Microbiol.">
        <title>The Global Catalogue of Microorganisms (GCM) 10K type strain sequencing project: providing services to taxonomists for standard genome sequencing and annotation.</title>
        <authorList>
            <consortium name="The Broad Institute Genomics Platform"/>
            <consortium name="The Broad Institute Genome Sequencing Center for Infectious Disease"/>
            <person name="Wu L."/>
            <person name="Ma J."/>
        </authorList>
    </citation>
    <scope>NUCLEOTIDE SEQUENCE [LARGE SCALE GENOMIC DNA]</scope>
    <source>
        <strain evidence="3">CCM 8479</strain>
    </source>
</reference>
<evidence type="ECO:0000313" key="2">
    <source>
        <dbReference type="EMBL" id="MFC5229804.1"/>
    </source>
</evidence>
<feature type="compositionally biased region" description="Low complexity" evidence="1">
    <location>
        <begin position="39"/>
        <end position="48"/>
    </location>
</feature>
<dbReference type="Proteomes" id="UP001596156">
    <property type="component" value="Unassembled WGS sequence"/>
</dbReference>
<feature type="compositionally biased region" description="Polar residues" evidence="1">
    <location>
        <begin position="1"/>
        <end position="13"/>
    </location>
</feature>
<sequence>MTAITTAETSAVDSTPRIEPRKPGSATGRTSARLYLSASASSCGAGSSPVRSLTTQGTGAISDEDDAEAEEDQAVAVHGKAGRIVVLDGPAQPAHPLRLGVLRARTREGALGEVDAIDGVAEQRQEGDHLTGTAADIQRPASHGHRCVLDEQAFLLVPEPPEVAAGGVVLGPVGPGVSHRPSSVNRSPLRRRRRVVRRCCGSSTGPYRAVGCSVRNAQYRSPYGQCHHSVP</sequence>